<evidence type="ECO:0000256" key="1">
    <source>
        <dbReference type="SAM" id="SignalP"/>
    </source>
</evidence>
<reference evidence="2 3" key="1">
    <citation type="journal article" date="2008" name="Nature">
        <title>The genome of the choanoflagellate Monosiga brevicollis and the origin of metazoans.</title>
        <authorList>
            <consortium name="JGI Sequencing"/>
            <person name="King N."/>
            <person name="Westbrook M.J."/>
            <person name="Young S.L."/>
            <person name="Kuo A."/>
            <person name="Abedin M."/>
            <person name="Chapman J."/>
            <person name="Fairclough S."/>
            <person name="Hellsten U."/>
            <person name="Isogai Y."/>
            <person name="Letunic I."/>
            <person name="Marr M."/>
            <person name="Pincus D."/>
            <person name="Putnam N."/>
            <person name="Rokas A."/>
            <person name="Wright K.J."/>
            <person name="Zuzow R."/>
            <person name="Dirks W."/>
            <person name="Good M."/>
            <person name="Goodstein D."/>
            <person name="Lemons D."/>
            <person name="Li W."/>
            <person name="Lyons J.B."/>
            <person name="Morris A."/>
            <person name="Nichols S."/>
            <person name="Richter D.J."/>
            <person name="Salamov A."/>
            <person name="Bork P."/>
            <person name="Lim W.A."/>
            <person name="Manning G."/>
            <person name="Miller W.T."/>
            <person name="McGinnis W."/>
            <person name="Shapiro H."/>
            <person name="Tjian R."/>
            <person name="Grigoriev I.V."/>
            <person name="Rokhsar D."/>
        </authorList>
    </citation>
    <scope>NUCLEOTIDE SEQUENCE [LARGE SCALE GENOMIC DNA]</scope>
    <source>
        <strain evidence="3">MX1 / ATCC 50154</strain>
    </source>
</reference>
<protein>
    <submittedName>
        <fullName evidence="2">Uncharacterized protein</fullName>
    </submittedName>
</protein>
<dbReference type="Proteomes" id="UP000001357">
    <property type="component" value="Unassembled WGS sequence"/>
</dbReference>
<dbReference type="InterPro" id="IPR023296">
    <property type="entry name" value="Glyco_hydro_beta-prop_sf"/>
</dbReference>
<dbReference type="AlphaFoldDB" id="A9UW61"/>
<keyword evidence="1" id="KW-0732">Signal</keyword>
<dbReference type="SUPFAM" id="SSF75005">
    <property type="entry name" value="Arabinanase/levansucrase/invertase"/>
    <property type="match status" value="1"/>
</dbReference>
<dbReference type="RefSeq" id="XP_001744763.1">
    <property type="nucleotide sequence ID" value="XM_001744711.1"/>
</dbReference>
<organism evidence="2 3">
    <name type="scientific">Monosiga brevicollis</name>
    <name type="common">Choanoflagellate</name>
    <dbReference type="NCBI Taxonomy" id="81824"/>
    <lineage>
        <taxon>Eukaryota</taxon>
        <taxon>Choanoflagellata</taxon>
        <taxon>Craspedida</taxon>
        <taxon>Salpingoecidae</taxon>
        <taxon>Monosiga</taxon>
    </lineage>
</organism>
<evidence type="ECO:0000313" key="2">
    <source>
        <dbReference type="EMBL" id="EDQ90712.1"/>
    </source>
</evidence>
<dbReference type="EMBL" id="CH991547">
    <property type="protein sequence ID" value="EDQ90712.1"/>
    <property type="molecule type" value="Genomic_DNA"/>
</dbReference>
<dbReference type="Gene3D" id="2.115.10.20">
    <property type="entry name" value="Glycosyl hydrolase domain, family 43"/>
    <property type="match status" value="1"/>
</dbReference>
<evidence type="ECO:0000313" key="3">
    <source>
        <dbReference type="Proteomes" id="UP000001357"/>
    </source>
</evidence>
<accession>A9UW61</accession>
<feature type="chain" id="PRO_5002744980" evidence="1">
    <location>
        <begin position="23"/>
        <end position="209"/>
    </location>
</feature>
<dbReference type="KEGG" id="mbr:MONBRDRAFT_7176"/>
<dbReference type="InParanoid" id="A9UW61"/>
<feature type="signal peptide" evidence="1">
    <location>
        <begin position="1"/>
        <end position="22"/>
    </location>
</feature>
<name>A9UW61_MONBE</name>
<proteinExistence type="predicted"/>
<keyword evidence="3" id="KW-1185">Reference proteome</keyword>
<sequence length="209" mass="22456">MRLPGMGLGLVLGLLCLLGVQAQAEYTVLMVEKAPQPIISFLHKTSDYHQVFNPSWLPASAGTDGREGLFIRTQDCNATVGTCSGCNGNGSKASILTFSERFPNERTMLASYSYSQLINGAHYIVYQPAYVILNGSNPTQILQRPDQPLTSPTTPWEQGQPPELCNVAMVTFLEGARALGNDVFEVFYGGSDAVVGRAVVAVTLPPASE</sequence>
<gene>
    <name evidence="2" type="ORF">MONBRDRAFT_7176</name>
</gene>
<dbReference type="GeneID" id="5889978"/>